<dbReference type="CDD" id="cd00130">
    <property type="entry name" value="PAS"/>
    <property type="match status" value="1"/>
</dbReference>
<keyword evidence="1" id="KW-0808">Transferase</keyword>
<dbReference type="GO" id="GO:0016020">
    <property type="term" value="C:membrane"/>
    <property type="evidence" value="ECO:0007669"/>
    <property type="project" value="InterPro"/>
</dbReference>
<organism evidence="5">
    <name type="scientific">marine sediment metagenome</name>
    <dbReference type="NCBI Taxonomy" id="412755"/>
    <lineage>
        <taxon>unclassified sequences</taxon>
        <taxon>metagenomes</taxon>
        <taxon>ecological metagenomes</taxon>
    </lineage>
</organism>
<dbReference type="Gene3D" id="1.20.5.1930">
    <property type="match status" value="1"/>
</dbReference>
<feature type="non-terminal residue" evidence="5">
    <location>
        <position position="260"/>
    </location>
</feature>
<dbReference type="GO" id="GO:0000155">
    <property type="term" value="F:phosphorelay sensor kinase activity"/>
    <property type="evidence" value="ECO:0007669"/>
    <property type="project" value="InterPro"/>
</dbReference>
<dbReference type="Pfam" id="PF07730">
    <property type="entry name" value="HisKA_3"/>
    <property type="match status" value="1"/>
</dbReference>
<feature type="non-terminal residue" evidence="5">
    <location>
        <position position="1"/>
    </location>
</feature>
<gene>
    <name evidence="5" type="ORF">S01H1_51802</name>
</gene>
<dbReference type="SUPFAM" id="SSF55785">
    <property type="entry name" value="PYP-like sensor domain (PAS domain)"/>
    <property type="match status" value="1"/>
</dbReference>
<keyword evidence="3" id="KW-0175">Coiled coil</keyword>
<sequence length="260" mass="29498">ILRDVTERKGIEDALRQSEANWQSLVKNAPDMILTVDREGKILFINRTPAGMTVEDALGRSIIDCVRDSQRSAARESLQRVFRTGQAEYCEIAARGPYGSTSWYATRLGPIKRDGEVVSVMLVTRDITERRRARDQLRKAHDELEVRVYERTAALLQANAQLEQEIAERKRAEEEILAYQEKLRSLGSQLQLAEERERRHIATDLHDQIGQTLALCRIKMGSLREAAATPGLAQSLDEMRAMMETAIAYTRSLTYQLSPP</sequence>
<protein>
    <recommendedName>
        <fullName evidence="4">PAC domain-containing protein</fullName>
    </recommendedName>
</protein>
<dbReference type="InterPro" id="IPR011712">
    <property type="entry name" value="Sig_transdc_His_kin_sub3_dim/P"/>
</dbReference>
<reference evidence="5" key="1">
    <citation type="journal article" date="2014" name="Front. Microbiol.">
        <title>High frequency of phylogenetically diverse reductive dehalogenase-homologous genes in deep subseafloor sedimentary metagenomes.</title>
        <authorList>
            <person name="Kawai M."/>
            <person name="Futagami T."/>
            <person name="Toyoda A."/>
            <person name="Takaki Y."/>
            <person name="Nishi S."/>
            <person name="Hori S."/>
            <person name="Arai W."/>
            <person name="Tsubouchi T."/>
            <person name="Morono Y."/>
            <person name="Uchiyama I."/>
            <person name="Ito T."/>
            <person name="Fujiyama A."/>
            <person name="Inagaki F."/>
            <person name="Takami H."/>
        </authorList>
    </citation>
    <scope>NUCLEOTIDE SEQUENCE</scope>
    <source>
        <strain evidence="5">Expedition CK06-06</strain>
    </source>
</reference>
<dbReference type="InterPro" id="IPR013656">
    <property type="entry name" value="PAS_4"/>
</dbReference>
<dbReference type="NCBIfam" id="TIGR00229">
    <property type="entry name" value="sensory_box"/>
    <property type="match status" value="1"/>
</dbReference>
<proteinExistence type="predicted"/>
<evidence type="ECO:0000256" key="2">
    <source>
        <dbReference type="ARBA" id="ARBA00022777"/>
    </source>
</evidence>
<dbReference type="PANTHER" id="PTHR24421:SF58">
    <property type="entry name" value="SIGNAL TRANSDUCTION HISTIDINE-PROTEIN KINASE_PHOSPHATASE UHPB"/>
    <property type="match status" value="1"/>
</dbReference>
<evidence type="ECO:0000259" key="4">
    <source>
        <dbReference type="PROSITE" id="PS50113"/>
    </source>
</evidence>
<name>X0XM44_9ZZZZ</name>
<dbReference type="SMART" id="SM00091">
    <property type="entry name" value="PAS"/>
    <property type="match status" value="1"/>
</dbReference>
<dbReference type="EMBL" id="BARS01033455">
    <property type="protein sequence ID" value="GAG26011.1"/>
    <property type="molecule type" value="Genomic_DNA"/>
</dbReference>
<dbReference type="PROSITE" id="PS50113">
    <property type="entry name" value="PAC"/>
    <property type="match status" value="2"/>
</dbReference>
<feature type="domain" description="PAC" evidence="4">
    <location>
        <begin position="88"/>
        <end position="139"/>
    </location>
</feature>
<evidence type="ECO:0000256" key="1">
    <source>
        <dbReference type="ARBA" id="ARBA00022679"/>
    </source>
</evidence>
<dbReference type="Pfam" id="PF08448">
    <property type="entry name" value="PAS_4"/>
    <property type="match status" value="1"/>
</dbReference>
<dbReference type="InterPro" id="IPR000014">
    <property type="entry name" value="PAS"/>
</dbReference>
<dbReference type="InterPro" id="IPR000700">
    <property type="entry name" value="PAS-assoc_C"/>
</dbReference>
<dbReference type="InterPro" id="IPR035965">
    <property type="entry name" value="PAS-like_dom_sf"/>
</dbReference>
<dbReference type="GO" id="GO:0046983">
    <property type="term" value="F:protein dimerization activity"/>
    <property type="evidence" value="ECO:0007669"/>
    <property type="project" value="InterPro"/>
</dbReference>
<feature type="domain" description="PAC" evidence="4">
    <location>
        <begin position="1"/>
        <end position="17"/>
    </location>
</feature>
<feature type="coiled-coil region" evidence="3">
    <location>
        <begin position="127"/>
        <end position="196"/>
    </location>
</feature>
<dbReference type="Gene3D" id="3.30.450.20">
    <property type="entry name" value="PAS domain"/>
    <property type="match status" value="1"/>
</dbReference>
<dbReference type="InterPro" id="IPR050482">
    <property type="entry name" value="Sensor_HK_TwoCompSys"/>
</dbReference>
<dbReference type="PANTHER" id="PTHR24421">
    <property type="entry name" value="NITRATE/NITRITE SENSOR PROTEIN NARX-RELATED"/>
    <property type="match status" value="1"/>
</dbReference>
<keyword evidence="2" id="KW-0418">Kinase</keyword>
<dbReference type="SUPFAM" id="SSF56954">
    <property type="entry name" value="Outer membrane efflux proteins (OEP)"/>
    <property type="match status" value="1"/>
</dbReference>
<accession>X0XM44</accession>
<dbReference type="AlphaFoldDB" id="X0XM44"/>
<comment type="caution">
    <text evidence="5">The sequence shown here is derived from an EMBL/GenBank/DDBJ whole genome shotgun (WGS) entry which is preliminary data.</text>
</comment>
<evidence type="ECO:0000313" key="5">
    <source>
        <dbReference type="EMBL" id="GAG26011.1"/>
    </source>
</evidence>
<evidence type="ECO:0000256" key="3">
    <source>
        <dbReference type="SAM" id="Coils"/>
    </source>
</evidence>